<feature type="transmembrane region" description="Helical" evidence="1">
    <location>
        <begin position="37"/>
        <end position="64"/>
    </location>
</feature>
<evidence type="ECO:0000256" key="1">
    <source>
        <dbReference type="SAM" id="Phobius"/>
    </source>
</evidence>
<proteinExistence type="predicted"/>
<keyword evidence="1" id="KW-0812">Transmembrane</keyword>
<feature type="transmembrane region" description="Helical" evidence="1">
    <location>
        <begin position="12"/>
        <end position="31"/>
    </location>
</feature>
<gene>
    <name evidence="2" type="ORF">ALKFPMEL_00013</name>
</gene>
<keyword evidence="1" id="KW-0472">Membrane</keyword>
<accession>A0A7G9ZAE7</accession>
<feature type="transmembrane region" description="Helical" evidence="1">
    <location>
        <begin position="122"/>
        <end position="142"/>
    </location>
</feature>
<protein>
    <submittedName>
        <fullName evidence="2">Uncharacterized protein</fullName>
    </submittedName>
</protein>
<feature type="transmembrane region" description="Helical" evidence="1">
    <location>
        <begin position="76"/>
        <end position="97"/>
    </location>
</feature>
<evidence type="ECO:0000313" key="2">
    <source>
        <dbReference type="EMBL" id="QNO57231.1"/>
    </source>
</evidence>
<keyword evidence="1" id="KW-1133">Transmembrane helix</keyword>
<organism evidence="2">
    <name type="scientific">Candidatus Methanophaga sp. ANME-1 ERB7</name>
    <dbReference type="NCBI Taxonomy" id="2759913"/>
    <lineage>
        <taxon>Archaea</taxon>
        <taxon>Methanobacteriati</taxon>
        <taxon>Methanobacteriota</taxon>
        <taxon>Stenosarchaea group</taxon>
        <taxon>Methanomicrobia</taxon>
        <taxon>Candidatus Methanophagales</taxon>
        <taxon>Candidatus Methanophagaceae</taxon>
        <taxon>Candidatus Methanophaga</taxon>
    </lineage>
</organism>
<dbReference type="AlphaFoldDB" id="A0A7G9ZAE7"/>
<sequence length="158" mass="18473">MGIKETVSNAVMAKRSLIVILVIAILWRVGISLDGQIALWESLCSGLALFIMGWSVFAYIYLMSRELKGWLRLCKIYQWIAFCLMAINTYVIVYYGMRWYRLAGVKGVVEAVVPLDFLYRDIRYFVLVVFYCAIIWLTKYLMEMHRDYLLVVKGEQKV</sequence>
<name>A0A7G9ZAE7_9EURY</name>
<reference evidence="2" key="1">
    <citation type="submission" date="2020-06" db="EMBL/GenBank/DDBJ databases">
        <title>Unique genomic features of the anaerobic methanotrophic archaea.</title>
        <authorList>
            <person name="Chadwick G.L."/>
            <person name="Skennerton C.T."/>
            <person name="Laso-Perez R."/>
            <person name="Leu A.O."/>
            <person name="Speth D.R."/>
            <person name="Yu H."/>
            <person name="Morgan-Lang C."/>
            <person name="Hatzenpichler R."/>
            <person name="Goudeau D."/>
            <person name="Malmstrom R."/>
            <person name="Brazelton W.J."/>
            <person name="Woyke T."/>
            <person name="Hallam S.J."/>
            <person name="Tyson G.W."/>
            <person name="Wegener G."/>
            <person name="Boetius A."/>
            <person name="Orphan V."/>
        </authorList>
    </citation>
    <scope>NUCLEOTIDE SEQUENCE</scope>
</reference>
<dbReference type="EMBL" id="MT631683">
    <property type="protein sequence ID" value="QNO57231.1"/>
    <property type="molecule type" value="Genomic_DNA"/>
</dbReference>